<evidence type="ECO:0000313" key="2">
    <source>
        <dbReference type="Proteomes" id="UP000465302"/>
    </source>
</evidence>
<protein>
    <submittedName>
        <fullName evidence="1">Uncharacterized protein</fullName>
    </submittedName>
</protein>
<gene>
    <name evidence="1" type="ORF">MAGR_50580</name>
</gene>
<accession>A0A7I9W8I9</accession>
<dbReference type="SUPFAM" id="SSF55048">
    <property type="entry name" value="Probable ACP-binding domain of malonyl-CoA ACP transacylase"/>
    <property type="match status" value="1"/>
</dbReference>
<dbReference type="AlphaFoldDB" id="A0A7I9W8I9"/>
<proteinExistence type="predicted"/>
<organism evidence="1 2">
    <name type="scientific">Mycolicibacterium agri</name>
    <name type="common">Mycobacterium agri</name>
    <dbReference type="NCBI Taxonomy" id="36811"/>
    <lineage>
        <taxon>Bacteria</taxon>
        <taxon>Bacillati</taxon>
        <taxon>Actinomycetota</taxon>
        <taxon>Actinomycetes</taxon>
        <taxon>Mycobacteriales</taxon>
        <taxon>Mycobacteriaceae</taxon>
        <taxon>Mycolicibacterium</taxon>
    </lineage>
</organism>
<dbReference type="Gene3D" id="3.30.70.250">
    <property type="entry name" value="Malonyl-CoA ACP transacylase, ACP-binding"/>
    <property type="match status" value="1"/>
</dbReference>
<name>A0A7I9W8I9_MYCAG</name>
<sequence>MRAACAGKDWGMAAVTGGLPTQSAAKLAQRVATPEDPLWGANINSATETMLGGTAKAIAAAKDSARREGRSSDST</sequence>
<dbReference type="EMBL" id="BLKS01000001">
    <property type="protein sequence ID" value="GFG53617.1"/>
    <property type="molecule type" value="Genomic_DNA"/>
</dbReference>
<dbReference type="InterPro" id="IPR016036">
    <property type="entry name" value="Malonyl_transacylase_ACP-bd"/>
</dbReference>
<dbReference type="Proteomes" id="UP000465302">
    <property type="component" value="Unassembled WGS sequence"/>
</dbReference>
<reference evidence="1 2" key="1">
    <citation type="journal article" date="2019" name="Emerg. Microbes Infect.">
        <title>Comprehensive subspecies identification of 175 nontuberculous mycobacteria species based on 7547 genomic profiles.</title>
        <authorList>
            <person name="Matsumoto Y."/>
            <person name="Kinjo T."/>
            <person name="Motooka D."/>
            <person name="Nabeya D."/>
            <person name="Jung N."/>
            <person name="Uechi K."/>
            <person name="Horii T."/>
            <person name="Iida T."/>
            <person name="Fujita J."/>
            <person name="Nakamura S."/>
        </authorList>
    </citation>
    <scope>NUCLEOTIDE SEQUENCE [LARGE SCALE GENOMIC DNA]</scope>
    <source>
        <strain evidence="1 2">JCM 6377</strain>
    </source>
</reference>
<evidence type="ECO:0000313" key="1">
    <source>
        <dbReference type="EMBL" id="GFG53617.1"/>
    </source>
</evidence>
<comment type="caution">
    <text evidence="1">The sequence shown here is derived from an EMBL/GenBank/DDBJ whole genome shotgun (WGS) entry which is preliminary data.</text>
</comment>